<proteinExistence type="predicted"/>
<dbReference type="InterPro" id="IPR016024">
    <property type="entry name" value="ARM-type_fold"/>
</dbReference>
<keyword evidence="3" id="KW-1185">Reference proteome</keyword>
<evidence type="ECO:0008006" key="4">
    <source>
        <dbReference type="Google" id="ProtNLM"/>
    </source>
</evidence>
<name>A0A139AK04_GONPJ</name>
<dbReference type="AlphaFoldDB" id="A0A139AK04"/>
<evidence type="ECO:0000256" key="1">
    <source>
        <dbReference type="SAM" id="MobiDB-lite"/>
    </source>
</evidence>
<organism evidence="2 3">
    <name type="scientific">Gonapodya prolifera (strain JEL478)</name>
    <name type="common">Monoblepharis prolifera</name>
    <dbReference type="NCBI Taxonomy" id="1344416"/>
    <lineage>
        <taxon>Eukaryota</taxon>
        <taxon>Fungi</taxon>
        <taxon>Fungi incertae sedis</taxon>
        <taxon>Chytridiomycota</taxon>
        <taxon>Chytridiomycota incertae sedis</taxon>
        <taxon>Monoblepharidomycetes</taxon>
        <taxon>Monoblepharidales</taxon>
        <taxon>Gonapodyaceae</taxon>
        <taxon>Gonapodya</taxon>
    </lineage>
</organism>
<dbReference type="PANTHER" id="PTHR34258:SF1">
    <property type="entry name" value="ARMADILLO-LIKE HELICAL DOMAIN CONTAINING PROTEIN 1"/>
    <property type="match status" value="1"/>
</dbReference>
<sequence>MLSKKTQPRVAAKRTGNARTLSLIDVENPTLARMPDVRTAMPILRVPKTPSRTRLPTVADYTRIADKWDRGNRLSRESMLKEFVRTSVGKSADHLERDFAGAASLFLTRISAWLRLTYLLGNDLTTTIQSLSIFISSTGGHRFIAEFLEIGGVLTLLEILGLSQTSDKDKTESLSLLLHIAHAGRRHKEFICESFGIRSIADCLSRSRDEISQDTARTLLYELGQDNPKYLMQVYKSLLSLMTLSTIAPSALRMASQALRGLLPDIRNIHTSIIEGTLSLLKHSHTQVQHEGYEILRELIHHQDLQDTLLTQLISILKTPVTYTSQDDSAEGSGSGPSGEDLAAATLFSDVAEQTLERSGPVVAPGVLACYVQQAYAAKLLGLVLRGTAGVMAAISADLAEQMVQMQVISALLNTLANVAHPESQKFASNTLLYLAENHDAVVEVLKSTMGSNFFEVLKARPDTFYSELTKEQIRMLKRTSVKIEVNENGDTIGSSGMLDDEHSNSDSESEDSDIESAGGGRLLDIKNEDDHLNAIRSKLSFVTEKNKKEEPLRDNPKEEDQPEDGDKDEIPPPTIQELFIPYGQVSQSNTGGQLGNKFAPETAASMKADERERFRARRMHQKEFKLKVSPGEISLTKRDGTLPTGPEQKYPITSNGGQQEQENDDDDAGDE</sequence>
<evidence type="ECO:0000313" key="2">
    <source>
        <dbReference type="EMBL" id="KXS17112.1"/>
    </source>
</evidence>
<dbReference type="PANTHER" id="PTHR34258">
    <property type="entry name" value="ARMADILLO-LIKE HELICAL DOMAIN CONTAINING PROTEIN 1"/>
    <property type="match status" value="1"/>
</dbReference>
<feature type="region of interest" description="Disordered" evidence="1">
    <location>
        <begin position="488"/>
        <end position="523"/>
    </location>
</feature>
<dbReference type="Proteomes" id="UP000070544">
    <property type="component" value="Unassembled WGS sequence"/>
</dbReference>
<accession>A0A139AK04</accession>
<feature type="region of interest" description="Disordered" evidence="1">
    <location>
        <begin position="544"/>
        <end position="672"/>
    </location>
</feature>
<dbReference type="SUPFAM" id="SSF48371">
    <property type="entry name" value="ARM repeat"/>
    <property type="match status" value="1"/>
</dbReference>
<feature type="compositionally biased region" description="Acidic residues" evidence="1">
    <location>
        <begin position="662"/>
        <end position="672"/>
    </location>
</feature>
<dbReference type="STRING" id="1344416.A0A139AK04"/>
<dbReference type="EMBL" id="KQ965748">
    <property type="protein sequence ID" value="KXS17112.1"/>
    <property type="molecule type" value="Genomic_DNA"/>
</dbReference>
<dbReference type="OrthoDB" id="278163at2759"/>
<dbReference type="InterPro" id="IPR011989">
    <property type="entry name" value="ARM-like"/>
</dbReference>
<evidence type="ECO:0000313" key="3">
    <source>
        <dbReference type="Proteomes" id="UP000070544"/>
    </source>
</evidence>
<feature type="compositionally biased region" description="Basic and acidic residues" evidence="1">
    <location>
        <begin position="545"/>
        <end position="560"/>
    </location>
</feature>
<dbReference type="Gene3D" id="1.25.10.10">
    <property type="entry name" value="Leucine-rich Repeat Variant"/>
    <property type="match status" value="1"/>
</dbReference>
<dbReference type="InterPro" id="IPR041090">
    <property type="entry name" value="DUF5578"/>
</dbReference>
<gene>
    <name evidence="2" type="ORF">M427DRAFT_30594</name>
</gene>
<dbReference type="Pfam" id="PF17741">
    <property type="entry name" value="DUF5578"/>
    <property type="match status" value="1"/>
</dbReference>
<reference evidence="2 3" key="1">
    <citation type="journal article" date="2015" name="Genome Biol. Evol.">
        <title>Phylogenomic analyses indicate that early fungi evolved digesting cell walls of algal ancestors of land plants.</title>
        <authorList>
            <person name="Chang Y."/>
            <person name="Wang S."/>
            <person name="Sekimoto S."/>
            <person name="Aerts A.L."/>
            <person name="Choi C."/>
            <person name="Clum A."/>
            <person name="LaButti K.M."/>
            <person name="Lindquist E.A."/>
            <person name="Yee Ngan C."/>
            <person name="Ohm R.A."/>
            <person name="Salamov A.A."/>
            <person name="Grigoriev I.V."/>
            <person name="Spatafora J.W."/>
            <person name="Berbee M.L."/>
        </authorList>
    </citation>
    <scope>NUCLEOTIDE SEQUENCE [LARGE SCALE GENOMIC DNA]</scope>
    <source>
        <strain evidence="2 3">JEL478</strain>
    </source>
</reference>
<protein>
    <recommendedName>
        <fullName evidence="4">ARM repeat-containing protein</fullName>
    </recommendedName>
</protein>